<dbReference type="InterPro" id="IPR011010">
    <property type="entry name" value="DNA_brk_join_enz"/>
</dbReference>
<feature type="region of interest" description="Disordered" evidence="2">
    <location>
        <begin position="344"/>
        <end position="404"/>
    </location>
</feature>
<dbReference type="InterPro" id="IPR013762">
    <property type="entry name" value="Integrase-like_cat_sf"/>
</dbReference>
<dbReference type="OrthoDB" id="10067014at2759"/>
<keyword evidence="1" id="KW-0233">DNA recombination</keyword>
<dbReference type="GO" id="GO:0003677">
    <property type="term" value="F:DNA binding"/>
    <property type="evidence" value="ECO:0007669"/>
    <property type="project" value="InterPro"/>
</dbReference>
<dbReference type="InterPro" id="IPR002104">
    <property type="entry name" value="Integrase_catalytic"/>
</dbReference>
<sequence>MYAKPWDIHSQVFSLDFYLGKLSPGCTAFFQQALQYPKPTVWYAAQPIGKNKLPSLMSGISEEAGLSIRYTNHCLRATVATGLKKAGVNNRAIMSVTGHRNVKSLDSYIEGPTDKQRRELSNTLQGVATANSDSALIENKTESNGLATSAQNNSCQIAVSSSLARNPLSADNSIAVTDPYASDIDVQAHHRSRRGFWEAPLRGHFKVSVHDEVYAMVHVGLVGINLEFFLARICYKGQTSYSVNIFQEGADIKKILNMALRFDKVVKNIVGGIKKGIDLFMDIISGRLSIKTIVQNLVKALKGLPAKVADLRSRASKAIKTIGQFDELQLPPFIKPVKNLINKAGKPRQQDRQGNLDNKMAGKPRQQDRQGNLDNKIGKPRQQEAGNLDNKIAGKPRQQDRQET</sequence>
<comment type="caution">
    <text evidence="4">The sequence shown here is derived from an EMBL/GenBank/DDBJ whole genome shotgun (WGS) entry which is preliminary data.</text>
</comment>
<feature type="domain" description="Tyr recombinase" evidence="3">
    <location>
        <begin position="44"/>
        <end position="109"/>
    </location>
</feature>
<dbReference type="Pfam" id="PF00589">
    <property type="entry name" value="Phage_integrase"/>
    <property type="match status" value="1"/>
</dbReference>
<dbReference type="PANTHER" id="PTHR21446:SF12">
    <property type="entry name" value="POTASSIUM CHANNEL TETRAMERIZATION DOMAIN CONTAINING 1"/>
    <property type="match status" value="1"/>
</dbReference>
<evidence type="ECO:0000256" key="2">
    <source>
        <dbReference type="SAM" id="MobiDB-lite"/>
    </source>
</evidence>
<evidence type="ECO:0000313" key="4">
    <source>
        <dbReference type="EMBL" id="VDI24186.1"/>
    </source>
</evidence>
<evidence type="ECO:0000313" key="5">
    <source>
        <dbReference type="Proteomes" id="UP000596742"/>
    </source>
</evidence>
<proteinExistence type="predicted"/>
<evidence type="ECO:0000259" key="3">
    <source>
        <dbReference type="Pfam" id="PF00589"/>
    </source>
</evidence>
<dbReference type="SUPFAM" id="SSF56349">
    <property type="entry name" value="DNA breaking-rejoining enzymes"/>
    <property type="match status" value="1"/>
</dbReference>
<dbReference type="AlphaFoldDB" id="A0A8B6DVL0"/>
<dbReference type="InterPro" id="IPR052787">
    <property type="entry name" value="MAVS"/>
</dbReference>
<dbReference type="Proteomes" id="UP000596742">
    <property type="component" value="Unassembled WGS sequence"/>
</dbReference>
<dbReference type="PANTHER" id="PTHR21446">
    <property type="entry name" value="DUF3504 DOMAIN-CONTAINING PROTEIN"/>
    <property type="match status" value="1"/>
</dbReference>
<reference evidence="4" key="1">
    <citation type="submission" date="2018-11" db="EMBL/GenBank/DDBJ databases">
        <authorList>
            <person name="Alioto T."/>
            <person name="Alioto T."/>
        </authorList>
    </citation>
    <scope>NUCLEOTIDE SEQUENCE</scope>
</reference>
<protein>
    <recommendedName>
        <fullName evidence="3">Tyr recombinase domain-containing protein</fullName>
    </recommendedName>
</protein>
<dbReference type="GO" id="GO:0015074">
    <property type="term" value="P:DNA integration"/>
    <property type="evidence" value="ECO:0007669"/>
    <property type="project" value="InterPro"/>
</dbReference>
<accession>A0A8B6DVL0</accession>
<keyword evidence="5" id="KW-1185">Reference proteome</keyword>
<gene>
    <name evidence="4" type="ORF">MGAL_10B092558</name>
</gene>
<dbReference type="EMBL" id="UYJE01004006">
    <property type="protein sequence ID" value="VDI24186.1"/>
    <property type="molecule type" value="Genomic_DNA"/>
</dbReference>
<evidence type="ECO:0000256" key="1">
    <source>
        <dbReference type="ARBA" id="ARBA00023172"/>
    </source>
</evidence>
<dbReference type="Gene3D" id="1.10.443.10">
    <property type="entry name" value="Intergrase catalytic core"/>
    <property type="match status" value="1"/>
</dbReference>
<name>A0A8B6DVL0_MYTGA</name>
<organism evidence="4 5">
    <name type="scientific">Mytilus galloprovincialis</name>
    <name type="common">Mediterranean mussel</name>
    <dbReference type="NCBI Taxonomy" id="29158"/>
    <lineage>
        <taxon>Eukaryota</taxon>
        <taxon>Metazoa</taxon>
        <taxon>Spiralia</taxon>
        <taxon>Lophotrochozoa</taxon>
        <taxon>Mollusca</taxon>
        <taxon>Bivalvia</taxon>
        <taxon>Autobranchia</taxon>
        <taxon>Pteriomorphia</taxon>
        <taxon>Mytilida</taxon>
        <taxon>Mytiloidea</taxon>
        <taxon>Mytilidae</taxon>
        <taxon>Mytilinae</taxon>
        <taxon>Mytilus</taxon>
    </lineage>
</organism>
<dbReference type="GO" id="GO:0006310">
    <property type="term" value="P:DNA recombination"/>
    <property type="evidence" value="ECO:0007669"/>
    <property type="project" value="UniProtKB-KW"/>
</dbReference>